<evidence type="ECO:0000256" key="9">
    <source>
        <dbReference type="ARBA" id="ARBA00023136"/>
    </source>
</evidence>
<dbReference type="GO" id="GO:0071978">
    <property type="term" value="P:bacterial-type flagellum-dependent swarming motility"/>
    <property type="evidence" value="ECO:0007669"/>
    <property type="project" value="TreeGrafter"/>
</dbReference>
<dbReference type="Pfam" id="PF03748">
    <property type="entry name" value="FliL"/>
    <property type="match status" value="1"/>
</dbReference>
<keyword evidence="6 10" id="KW-0812">Transmembrane</keyword>
<evidence type="ECO:0000256" key="3">
    <source>
        <dbReference type="ARBA" id="ARBA00008281"/>
    </source>
</evidence>
<accession>F0SZF9</accession>
<evidence type="ECO:0000256" key="10">
    <source>
        <dbReference type="RuleBase" id="RU364125"/>
    </source>
</evidence>
<evidence type="ECO:0000256" key="2">
    <source>
        <dbReference type="ARBA" id="ARBA00004162"/>
    </source>
</evidence>
<evidence type="ECO:0000256" key="8">
    <source>
        <dbReference type="ARBA" id="ARBA00022989"/>
    </source>
</evidence>
<dbReference type="Proteomes" id="UP000007488">
    <property type="component" value="Chromosome"/>
</dbReference>
<reference evidence="12" key="2">
    <citation type="submission" date="2011-02" db="EMBL/GenBank/DDBJ databases">
        <title>The complete genome of Syntrophobotulus glycolicus DSM 8271.</title>
        <authorList>
            <person name="Lucas S."/>
            <person name="Copeland A."/>
            <person name="Lapidus A."/>
            <person name="Bruce D."/>
            <person name="Goodwin L."/>
            <person name="Pitluck S."/>
            <person name="Kyrpides N."/>
            <person name="Mavromatis K."/>
            <person name="Pagani I."/>
            <person name="Ivanova N."/>
            <person name="Mikhailova N."/>
            <person name="Chertkov O."/>
            <person name="Held B."/>
            <person name="Detter J.C."/>
            <person name="Tapia R."/>
            <person name="Han C."/>
            <person name="Land M."/>
            <person name="Hauser L."/>
            <person name="Markowitz V."/>
            <person name="Cheng J.-F."/>
            <person name="Hugenholtz P."/>
            <person name="Woyke T."/>
            <person name="Wu D."/>
            <person name="Spring S."/>
            <person name="Schroeder M."/>
            <person name="Brambilla E."/>
            <person name="Klenk H.-P."/>
            <person name="Eisen J.A."/>
        </authorList>
    </citation>
    <scope>NUCLEOTIDE SEQUENCE [LARGE SCALE GENOMIC DNA]</scope>
    <source>
        <strain evidence="12">DSM 8271 / FlGlyR</strain>
    </source>
</reference>
<dbReference type="STRING" id="645991.Sgly_0601"/>
<dbReference type="PANTHER" id="PTHR35091">
    <property type="entry name" value="FLAGELLAR PROTEIN FLIL"/>
    <property type="match status" value="1"/>
</dbReference>
<keyword evidence="9 10" id="KW-0472">Membrane</keyword>
<keyword evidence="5 10" id="KW-0145">Chemotaxis</keyword>
<reference evidence="11 12" key="1">
    <citation type="journal article" date="2011" name="Stand. Genomic Sci.">
        <title>Complete genome sequence of Syntrophobotulus glycolicus type strain (FlGlyR).</title>
        <authorList>
            <person name="Han C."/>
            <person name="Mwirichia R."/>
            <person name="Chertkov O."/>
            <person name="Held B."/>
            <person name="Lapidus A."/>
            <person name="Nolan M."/>
            <person name="Lucas S."/>
            <person name="Hammon N."/>
            <person name="Deshpande S."/>
            <person name="Cheng J.F."/>
            <person name="Tapia R."/>
            <person name="Goodwin L."/>
            <person name="Pitluck S."/>
            <person name="Huntemann M."/>
            <person name="Liolios K."/>
            <person name="Ivanova N."/>
            <person name="Pagani I."/>
            <person name="Mavromatis K."/>
            <person name="Ovchinikova G."/>
            <person name="Pati A."/>
            <person name="Chen A."/>
            <person name="Palaniappan K."/>
            <person name="Land M."/>
            <person name="Hauser L."/>
            <person name="Brambilla E.M."/>
            <person name="Rohde M."/>
            <person name="Spring S."/>
            <person name="Sikorski J."/>
            <person name="Goker M."/>
            <person name="Woyke T."/>
            <person name="Bristow J."/>
            <person name="Eisen J.A."/>
            <person name="Markowitz V."/>
            <person name="Hugenholtz P."/>
            <person name="Kyrpides N.C."/>
            <person name="Klenk H.P."/>
            <person name="Detter J.C."/>
        </authorList>
    </citation>
    <scope>NUCLEOTIDE SEQUENCE [LARGE SCALE GENOMIC DNA]</scope>
    <source>
        <strain evidence="12">DSM 8271 / FlGlyR</strain>
    </source>
</reference>
<dbReference type="GO" id="GO:0006935">
    <property type="term" value="P:chemotaxis"/>
    <property type="evidence" value="ECO:0007669"/>
    <property type="project" value="UniProtKB-KW"/>
</dbReference>
<sequence>MKFNVGIRKSLVYVLVGLVFFGLGIGSMVLKEKLYPSNEKVVLADNKKGPLVELEEFTVNLDGGGILRAELTVETVDEKSKKVLEEEKAFLRDKALTVLAAQKITDVSTELGREKLRNTLLMELNSISNSKIRDVLFKSYMYQPN</sequence>
<dbReference type="eggNOG" id="COG1580">
    <property type="taxonomic scope" value="Bacteria"/>
</dbReference>
<dbReference type="RefSeq" id="WP_013623835.1">
    <property type="nucleotide sequence ID" value="NC_015172.1"/>
</dbReference>
<dbReference type="OrthoDB" id="1808726at2"/>
<dbReference type="GO" id="GO:0005886">
    <property type="term" value="C:plasma membrane"/>
    <property type="evidence" value="ECO:0007669"/>
    <property type="project" value="UniProtKB-SubCell"/>
</dbReference>
<dbReference type="GO" id="GO:0009425">
    <property type="term" value="C:bacterial-type flagellum basal body"/>
    <property type="evidence" value="ECO:0007669"/>
    <property type="project" value="InterPro"/>
</dbReference>
<evidence type="ECO:0000256" key="4">
    <source>
        <dbReference type="ARBA" id="ARBA00022475"/>
    </source>
</evidence>
<evidence type="ECO:0000256" key="6">
    <source>
        <dbReference type="ARBA" id="ARBA00022692"/>
    </source>
</evidence>
<evidence type="ECO:0000256" key="7">
    <source>
        <dbReference type="ARBA" id="ARBA00022779"/>
    </source>
</evidence>
<keyword evidence="11" id="KW-0969">Cilium</keyword>
<evidence type="ECO:0000313" key="12">
    <source>
        <dbReference type="Proteomes" id="UP000007488"/>
    </source>
</evidence>
<keyword evidence="11" id="KW-0282">Flagellum</keyword>
<dbReference type="InterPro" id="IPR005503">
    <property type="entry name" value="FliL"/>
</dbReference>
<dbReference type="PANTHER" id="PTHR35091:SF2">
    <property type="entry name" value="FLAGELLAR PROTEIN FLIL"/>
    <property type="match status" value="1"/>
</dbReference>
<name>F0SZF9_SYNGF</name>
<keyword evidence="7 10" id="KW-0283">Flagellar rotation</keyword>
<comment type="subcellular location">
    <subcellularLocation>
        <location evidence="2">Cell membrane</location>
        <topology evidence="2">Single-pass membrane protein</topology>
    </subcellularLocation>
</comment>
<dbReference type="HOGENOM" id="CLU_099018_9_0_9"/>
<keyword evidence="8 10" id="KW-1133">Transmembrane helix</keyword>
<keyword evidence="11" id="KW-0966">Cell projection</keyword>
<dbReference type="AlphaFoldDB" id="F0SZF9"/>
<organism evidence="11 12">
    <name type="scientific">Syntrophobotulus glycolicus (strain DSM 8271 / FlGlyR)</name>
    <dbReference type="NCBI Taxonomy" id="645991"/>
    <lineage>
        <taxon>Bacteria</taxon>
        <taxon>Bacillati</taxon>
        <taxon>Bacillota</taxon>
        <taxon>Clostridia</taxon>
        <taxon>Eubacteriales</taxon>
        <taxon>Desulfitobacteriaceae</taxon>
        <taxon>Syntrophobotulus</taxon>
    </lineage>
</organism>
<feature type="transmembrane region" description="Helical" evidence="10">
    <location>
        <begin position="12"/>
        <end position="30"/>
    </location>
</feature>
<evidence type="ECO:0000256" key="5">
    <source>
        <dbReference type="ARBA" id="ARBA00022500"/>
    </source>
</evidence>
<evidence type="ECO:0000313" key="11">
    <source>
        <dbReference type="EMBL" id="ADY54964.1"/>
    </source>
</evidence>
<dbReference type="EMBL" id="CP002547">
    <property type="protein sequence ID" value="ADY54964.1"/>
    <property type="molecule type" value="Genomic_DNA"/>
</dbReference>
<keyword evidence="4 10" id="KW-1003">Cell membrane</keyword>
<protein>
    <recommendedName>
        <fullName evidence="10">Flagellar protein FliL</fullName>
    </recommendedName>
</protein>
<evidence type="ECO:0000256" key="1">
    <source>
        <dbReference type="ARBA" id="ARBA00002254"/>
    </source>
</evidence>
<comment type="function">
    <text evidence="1 10">Controls the rotational direction of flagella during chemotaxis.</text>
</comment>
<gene>
    <name evidence="11" type="ordered locus">Sgly_0601</name>
</gene>
<proteinExistence type="inferred from homology"/>
<dbReference type="KEGG" id="sgy:Sgly_0601"/>
<comment type="similarity">
    <text evidence="3 10">Belongs to the FliL family.</text>
</comment>
<keyword evidence="12" id="KW-1185">Reference proteome</keyword>